<dbReference type="InterPro" id="IPR001251">
    <property type="entry name" value="CRAL-TRIO_dom"/>
</dbReference>
<dbReference type="Gene3D" id="3.40.525.10">
    <property type="entry name" value="CRAL-TRIO lipid binding domain"/>
    <property type="match status" value="1"/>
</dbReference>
<dbReference type="InterPro" id="IPR036865">
    <property type="entry name" value="CRAL-TRIO_dom_sf"/>
</dbReference>
<feature type="domain" description="CRAL-TRIO" evidence="1">
    <location>
        <begin position="64"/>
        <end position="152"/>
    </location>
</feature>
<sequence length="154" mass="18611">MNYNIINNNLTTKNLNINANINLKLNEEKLQELLNNFCHIKINNEIEIHYKFFKIINTFIDQNYILNYLIFIVENILKNYETFIVHVNIEKLTLLEIEKNRLFVQEMSNVLKEKFPDKLEVCNIYEGSFIFKQIYNLLAIFIDKKTLKKIRFQE</sequence>
<accession>A0A6C0JG59</accession>
<dbReference type="SUPFAM" id="SSF52087">
    <property type="entry name" value="CRAL/TRIO domain"/>
    <property type="match status" value="1"/>
</dbReference>
<dbReference type="AlphaFoldDB" id="A0A6C0JG59"/>
<dbReference type="EMBL" id="MN740396">
    <property type="protein sequence ID" value="QHU04373.1"/>
    <property type="molecule type" value="Genomic_DNA"/>
</dbReference>
<evidence type="ECO:0000313" key="2">
    <source>
        <dbReference type="EMBL" id="QHU04373.1"/>
    </source>
</evidence>
<name>A0A6C0JG59_9ZZZZ</name>
<dbReference type="Pfam" id="PF00650">
    <property type="entry name" value="CRAL_TRIO"/>
    <property type="match status" value="1"/>
</dbReference>
<protein>
    <recommendedName>
        <fullName evidence="1">CRAL-TRIO domain-containing protein</fullName>
    </recommendedName>
</protein>
<proteinExistence type="predicted"/>
<reference evidence="2" key="1">
    <citation type="journal article" date="2020" name="Nature">
        <title>Giant virus diversity and host interactions through global metagenomics.</title>
        <authorList>
            <person name="Schulz F."/>
            <person name="Roux S."/>
            <person name="Paez-Espino D."/>
            <person name="Jungbluth S."/>
            <person name="Walsh D.A."/>
            <person name="Denef V.J."/>
            <person name="McMahon K.D."/>
            <person name="Konstantinidis K.T."/>
            <person name="Eloe-Fadrosh E.A."/>
            <person name="Kyrpides N.C."/>
            <person name="Woyke T."/>
        </authorList>
    </citation>
    <scope>NUCLEOTIDE SEQUENCE</scope>
    <source>
        <strain evidence="2">GVMAG-M-3300027708-39</strain>
    </source>
</reference>
<evidence type="ECO:0000259" key="1">
    <source>
        <dbReference type="Pfam" id="PF00650"/>
    </source>
</evidence>
<organism evidence="2">
    <name type="scientific">viral metagenome</name>
    <dbReference type="NCBI Taxonomy" id="1070528"/>
    <lineage>
        <taxon>unclassified sequences</taxon>
        <taxon>metagenomes</taxon>
        <taxon>organismal metagenomes</taxon>
    </lineage>
</organism>